<accession>A0A6G7CH64</accession>
<protein>
    <submittedName>
        <fullName evidence="2">Phage tail protein</fullName>
    </submittedName>
</protein>
<evidence type="ECO:0000313" key="3">
    <source>
        <dbReference type="Proteomes" id="UP000503003"/>
    </source>
</evidence>
<dbReference type="RefSeq" id="WP_165311051.1">
    <property type="nucleotide sequence ID" value="NZ_CP049331.1"/>
</dbReference>
<dbReference type="Proteomes" id="UP000503003">
    <property type="component" value="Chromosome 1"/>
</dbReference>
<dbReference type="EMBL" id="CP049331">
    <property type="protein sequence ID" value="QIH41455.1"/>
    <property type="molecule type" value="Genomic_DNA"/>
</dbReference>
<dbReference type="Gene3D" id="4.10.410.40">
    <property type="match status" value="1"/>
</dbReference>
<sequence length="170" mass="18468">MAEETTKSIKGAGTSFWRLKAGTDEATLTYADYLADTKWDRLANVKEITPGEITVEDEDDTYLDDAEAAWTKTTPGQKSAGDTTVVLAWKPGEALQQGLITDVDNDTVTIYRTKFPNGTVDAFRGYINSLGKAVTVKDKITRTVKFKQVGKPITAEQLLIDEAEAAAAGE</sequence>
<dbReference type="InterPro" id="IPR032494">
    <property type="entry name" value="Phage_TTP_N"/>
</dbReference>
<dbReference type="Pfam" id="PF16461">
    <property type="entry name" value="Phage_TTP_12"/>
    <property type="match status" value="1"/>
</dbReference>
<evidence type="ECO:0000313" key="2">
    <source>
        <dbReference type="EMBL" id="QIH41455.1"/>
    </source>
</evidence>
<gene>
    <name evidence="2" type="ORF">G5S32_05350</name>
</gene>
<keyword evidence="3" id="KW-1185">Reference proteome</keyword>
<dbReference type="KEGG" id="vzi:G5S32_05350"/>
<feature type="domain" description="Lambda phage tail tube protein N-terminal" evidence="1">
    <location>
        <begin position="28"/>
        <end position="154"/>
    </location>
</feature>
<proteinExistence type="predicted"/>
<dbReference type="AlphaFoldDB" id="A0A6G7CH64"/>
<reference evidence="2 3" key="1">
    <citation type="submission" date="2020-02" db="EMBL/GenBank/DDBJ databases">
        <title>A complete genome of a marine bacterium Vibrio sp. ZWAL4003 isolated from the mangrove sediment with the ability to degrade polysaccharides.</title>
        <authorList>
            <person name="Wu J."/>
            <person name="Qu W."/>
            <person name="Zeng R."/>
        </authorList>
    </citation>
    <scope>NUCLEOTIDE SEQUENCE [LARGE SCALE GENOMIC DNA]</scope>
    <source>
        <strain evidence="2 3">ZWAL4003</strain>
    </source>
</reference>
<name>A0A6G7CH64_9VIBR</name>
<organism evidence="2 3">
    <name type="scientific">Vibrio ziniensis</name>
    <dbReference type="NCBI Taxonomy" id="2711221"/>
    <lineage>
        <taxon>Bacteria</taxon>
        <taxon>Pseudomonadati</taxon>
        <taxon>Pseudomonadota</taxon>
        <taxon>Gammaproteobacteria</taxon>
        <taxon>Vibrionales</taxon>
        <taxon>Vibrionaceae</taxon>
        <taxon>Vibrio</taxon>
    </lineage>
</organism>
<evidence type="ECO:0000259" key="1">
    <source>
        <dbReference type="Pfam" id="PF16461"/>
    </source>
</evidence>